<dbReference type="GO" id="GO:0003677">
    <property type="term" value="F:DNA binding"/>
    <property type="evidence" value="ECO:0007669"/>
    <property type="project" value="InterPro"/>
</dbReference>
<dbReference type="Pfam" id="PF01381">
    <property type="entry name" value="HTH_3"/>
    <property type="match status" value="1"/>
</dbReference>
<evidence type="ECO:0000256" key="1">
    <source>
        <dbReference type="SAM" id="MobiDB-lite"/>
    </source>
</evidence>
<keyword evidence="4" id="KW-1185">Reference proteome</keyword>
<dbReference type="InterPro" id="IPR001387">
    <property type="entry name" value="Cro/C1-type_HTH"/>
</dbReference>
<feature type="compositionally biased region" description="Polar residues" evidence="1">
    <location>
        <begin position="97"/>
        <end position="117"/>
    </location>
</feature>
<evidence type="ECO:0000313" key="3">
    <source>
        <dbReference type="EMBL" id="QKC79844.1"/>
    </source>
</evidence>
<accession>A0A6M7US24</accession>
<reference evidence="3 4" key="1">
    <citation type="submission" date="2018-10" db="EMBL/GenBank/DDBJ databases">
        <authorList>
            <person name="Perry B.J."/>
            <person name="Sullivan J.T."/>
            <person name="Murphy R.J.T."/>
            <person name="Ramsay J.P."/>
            <person name="Ronson C.W."/>
        </authorList>
    </citation>
    <scope>NUCLEOTIDE SEQUENCE [LARGE SCALE GENOMIC DNA]</scope>
    <source>
        <strain evidence="3 4">NZP2014</strain>
    </source>
</reference>
<name>A0A6M7US24_9HYPH</name>
<dbReference type="SMART" id="SM00530">
    <property type="entry name" value="HTH_XRE"/>
    <property type="match status" value="1"/>
</dbReference>
<feature type="region of interest" description="Disordered" evidence="1">
    <location>
        <begin position="75"/>
        <end position="117"/>
    </location>
</feature>
<organism evidence="3 4">
    <name type="scientific">Mesorhizobium erdmanii</name>
    <dbReference type="NCBI Taxonomy" id="1777866"/>
    <lineage>
        <taxon>Bacteria</taxon>
        <taxon>Pseudomonadati</taxon>
        <taxon>Pseudomonadota</taxon>
        <taxon>Alphaproteobacteria</taxon>
        <taxon>Hyphomicrobiales</taxon>
        <taxon>Phyllobacteriaceae</taxon>
        <taxon>Mesorhizobium</taxon>
    </lineage>
</organism>
<feature type="domain" description="HTH cro/C1-type" evidence="2">
    <location>
        <begin position="124"/>
        <end position="170"/>
    </location>
</feature>
<dbReference type="InterPro" id="IPR010982">
    <property type="entry name" value="Lambda_DNA-bd_dom_sf"/>
</dbReference>
<dbReference type="PROSITE" id="PS50943">
    <property type="entry name" value="HTH_CROC1"/>
    <property type="match status" value="1"/>
</dbReference>
<proteinExistence type="predicted"/>
<feature type="compositionally biased region" description="Low complexity" evidence="1">
    <location>
        <begin position="7"/>
        <end position="17"/>
    </location>
</feature>
<dbReference type="EMBL" id="CP033361">
    <property type="protein sequence ID" value="QKC79844.1"/>
    <property type="molecule type" value="Genomic_DNA"/>
</dbReference>
<dbReference type="SUPFAM" id="SSF47413">
    <property type="entry name" value="lambda repressor-like DNA-binding domains"/>
    <property type="match status" value="1"/>
</dbReference>
<dbReference type="KEGG" id="merd:EB233_14970"/>
<dbReference type="Proteomes" id="UP000503339">
    <property type="component" value="Chromosome"/>
</dbReference>
<dbReference type="CDD" id="cd00093">
    <property type="entry name" value="HTH_XRE"/>
    <property type="match status" value="1"/>
</dbReference>
<evidence type="ECO:0000259" key="2">
    <source>
        <dbReference type="PROSITE" id="PS50943"/>
    </source>
</evidence>
<feature type="region of interest" description="Disordered" evidence="1">
    <location>
        <begin position="1"/>
        <end position="20"/>
    </location>
</feature>
<evidence type="ECO:0000313" key="4">
    <source>
        <dbReference type="Proteomes" id="UP000503339"/>
    </source>
</evidence>
<dbReference type="Gene3D" id="1.10.260.40">
    <property type="entry name" value="lambda repressor-like DNA-binding domains"/>
    <property type="match status" value="1"/>
</dbReference>
<sequence length="180" mass="18917">MFPSGIKPMPKTTTPVPTAAPPSAIEIARRAAGSVPRIAHVTEQGDLFGPLTPIAPAHGVSNDEDLEDTLTLNDAKPVAVSPPRRLPSAMSDGGDTAGQSTPQVSTGRQQTSTITSSADIGRLVREARKRGNFSQQKFADLAGVGRRFLSELENGKPTLELGKVLKVANAAGIVLFARKR</sequence>
<gene>
    <name evidence="3" type="ORF">EB233_14970</name>
</gene>
<protein>
    <submittedName>
        <fullName evidence="3">Transcriptional regulator</fullName>
    </submittedName>
</protein>
<dbReference type="AlphaFoldDB" id="A0A6M7US24"/>